<dbReference type="GO" id="GO:0003677">
    <property type="term" value="F:DNA binding"/>
    <property type="evidence" value="ECO:0007669"/>
    <property type="project" value="InterPro"/>
</dbReference>
<name>A0A917VMZ2_9ACTN</name>
<evidence type="ECO:0000313" key="2">
    <source>
        <dbReference type="EMBL" id="GGK97289.1"/>
    </source>
</evidence>
<dbReference type="Gene3D" id="3.40.50.450">
    <property type="match status" value="1"/>
</dbReference>
<evidence type="ECO:0000259" key="1">
    <source>
        <dbReference type="PROSITE" id="PS50943"/>
    </source>
</evidence>
<dbReference type="RefSeq" id="WP_189325568.1">
    <property type="nucleotide sequence ID" value="NZ_BMPQ01000023.1"/>
</dbReference>
<dbReference type="SUPFAM" id="SSF52309">
    <property type="entry name" value="N-(deoxy)ribosyltransferase-like"/>
    <property type="match status" value="1"/>
</dbReference>
<gene>
    <name evidence="2" type="ORF">GCM10010094_67640</name>
</gene>
<evidence type="ECO:0000313" key="3">
    <source>
        <dbReference type="Proteomes" id="UP000637788"/>
    </source>
</evidence>
<dbReference type="InterPro" id="IPR010982">
    <property type="entry name" value="Lambda_DNA-bd_dom_sf"/>
</dbReference>
<reference evidence="2" key="2">
    <citation type="submission" date="2020-09" db="EMBL/GenBank/DDBJ databases">
        <authorList>
            <person name="Sun Q."/>
            <person name="Ohkuma M."/>
        </authorList>
    </citation>
    <scope>NUCLEOTIDE SEQUENCE</scope>
    <source>
        <strain evidence="2">JCM 3035</strain>
    </source>
</reference>
<dbReference type="CDD" id="cd00093">
    <property type="entry name" value="HTH_XRE"/>
    <property type="match status" value="1"/>
</dbReference>
<comment type="caution">
    <text evidence="2">The sequence shown here is derived from an EMBL/GenBank/DDBJ whole genome shotgun (WGS) entry which is preliminary data.</text>
</comment>
<dbReference type="Pfam" id="PF01381">
    <property type="entry name" value="HTH_3"/>
    <property type="match status" value="1"/>
</dbReference>
<sequence>MALPNHLPSVAQEPSVQNSQATQCRLDAYLASALTGLDSGERKYLFEVSDAVAAVCAHNNVRLYEPRNVTDPVHHTTVPDSEVFRTDRHRVINSDLLIYLAHHPSTGAGQELVFAQESIIPILVVAHIGTRISRMVTGIPGPLTLVRYDSITQLTAQLDQEITELQPKLLQRRIALAELEQHRVGARIKELRELRNMTRRQVAESTRIPNAFSPEQLKQWEQSSDKVNNLSLTYLQEIASALSVSVKDLV</sequence>
<dbReference type="Gene3D" id="1.10.260.40">
    <property type="entry name" value="lambda repressor-like DNA-binding domains"/>
    <property type="match status" value="1"/>
</dbReference>
<dbReference type="SMART" id="SM00530">
    <property type="entry name" value="HTH_XRE"/>
    <property type="match status" value="1"/>
</dbReference>
<dbReference type="AlphaFoldDB" id="A0A917VMZ2"/>
<protein>
    <recommendedName>
        <fullName evidence="1">HTH cro/C1-type domain-containing protein</fullName>
    </recommendedName>
</protein>
<dbReference type="Proteomes" id="UP000637788">
    <property type="component" value="Unassembled WGS sequence"/>
</dbReference>
<feature type="domain" description="HTH cro/C1-type" evidence="1">
    <location>
        <begin position="188"/>
        <end position="249"/>
    </location>
</feature>
<accession>A0A917VMZ2</accession>
<dbReference type="PROSITE" id="PS50943">
    <property type="entry name" value="HTH_CROC1"/>
    <property type="match status" value="1"/>
</dbReference>
<dbReference type="InterPro" id="IPR001387">
    <property type="entry name" value="Cro/C1-type_HTH"/>
</dbReference>
<keyword evidence="3" id="KW-1185">Reference proteome</keyword>
<dbReference type="EMBL" id="BMPQ01000023">
    <property type="protein sequence ID" value="GGK97289.1"/>
    <property type="molecule type" value="Genomic_DNA"/>
</dbReference>
<organism evidence="2 3">
    <name type="scientific">Streptomyces flaveus</name>
    <dbReference type="NCBI Taxonomy" id="66370"/>
    <lineage>
        <taxon>Bacteria</taxon>
        <taxon>Bacillati</taxon>
        <taxon>Actinomycetota</taxon>
        <taxon>Actinomycetes</taxon>
        <taxon>Kitasatosporales</taxon>
        <taxon>Streptomycetaceae</taxon>
        <taxon>Streptomyces</taxon>
        <taxon>Streptomyces aurantiacus group</taxon>
    </lineage>
</organism>
<reference evidence="2" key="1">
    <citation type="journal article" date="2014" name="Int. J. Syst. Evol. Microbiol.">
        <title>Complete genome sequence of Corynebacterium casei LMG S-19264T (=DSM 44701T), isolated from a smear-ripened cheese.</title>
        <authorList>
            <consortium name="US DOE Joint Genome Institute (JGI-PGF)"/>
            <person name="Walter F."/>
            <person name="Albersmeier A."/>
            <person name="Kalinowski J."/>
            <person name="Ruckert C."/>
        </authorList>
    </citation>
    <scope>NUCLEOTIDE SEQUENCE</scope>
    <source>
        <strain evidence="2">JCM 3035</strain>
    </source>
</reference>
<proteinExistence type="predicted"/>
<dbReference type="SUPFAM" id="SSF47413">
    <property type="entry name" value="lambda repressor-like DNA-binding domains"/>
    <property type="match status" value="1"/>
</dbReference>